<feature type="compositionally biased region" description="Basic and acidic residues" evidence="1">
    <location>
        <begin position="1"/>
        <end position="12"/>
    </location>
</feature>
<dbReference type="EMBL" id="CM004478">
    <property type="protein sequence ID" value="OCT72221.1"/>
    <property type="molecule type" value="Genomic_DNA"/>
</dbReference>
<feature type="non-terminal residue" evidence="2">
    <location>
        <position position="77"/>
    </location>
</feature>
<protein>
    <submittedName>
        <fullName evidence="2">Uncharacterized protein</fullName>
    </submittedName>
</protein>
<gene>
    <name evidence="2" type="ORF">XELAEV_180351923mg</name>
</gene>
<sequence length="77" mass="8894">DEESNKKRERVSSEPGSETMKSDKKRMKHSEETQKPDSQTPFTPFDYSKSDFKMFAGSSNVKSQSEFDPNKQTPKEK</sequence>
<accession>A0A974CHH3</accession>
<evidence type="ECO:0000313" key="2">
    <source>
        <dbReference type="EMBL" id="OCT72221.1"/>
    </source>
</evidence>
<reference evidence="3" key="1">
    <citation type="journal article" date="2016" name="Nature">
        <title>Genome evolution in the allotetraploid frog Xenopus laevis.</title>
        <authorList>
            <person name="Session A.M."/>
            <person name="Uno Y."/>
            <person name="Kwon T."/>
            <person name="Chapman J.A."/>
            <person name="Toyoda A."/>
            <person name="Takahashi S."/>
            <person name="Fukui A."/>
            <person name="Hikosaka A."/>
            <person name="Suzuki A."/>
            <person name="Kondo M."/>
            <person name="van Heeringen S.J."/>
            <person name="Quigley I."/>
            <person name="Heinz S."/>
            <person name="Ogino H."/>
            <person name="Ochi H."/>
            <person name="Hellsten U."/>
            <person name="Lyons J.B."/>
            <person name="Simakov O."/>
            <person name="Putnam N."/>
            <person name="Stites J."/>
            <person name="Kuroki Y."/>
            <person name="Tanaka T."/>
            <person name="Michiue T."/>
            <person name="Watanabe M."/>
            <person name="Bogdanovic O."/>
            <person name="Lister R."/>
            <person name="Georgiou G."/>
            <person name="Paranjpe S.S."/>
            <person name="van Kruijsbergen I."/>
            <person name="Shu S."/>
            <person name="Carlson J."/>
            <person name="Kinoshita T."/>
            <person name="Ohta Y."/>
            <person name="Mawaribuchi S."/>
            <person name="Jenkins J."/>
            <person name="Grimwood J."/>
            <person name="Schmutz J."/>
            <person name="Mitros T."/>
            <person name="Mozaffari S.V."/>
            <person name="Suzuki Y."/>
            <person name="Haramoto Y."/>
            <person name="Yamamoto T.S."/>
            <person name="Takagi C."/>
            <person name="Heald R."/>
            <person name="Miller K."/>
            <person name="Haudenschild C."/>
            <person name="Kitzman J."/>
            <person name="Nakayama T."/>
            <person name="Izutsu Y."/>
            <person name="Robert J."/>
            <person name="Fortriede J."/>
            <person name="Burns K."/>
            <person name="Lotay V."/>
            <person name="Karimi K."/>
            <person name="Yasuoka Y."/>
            <person name="Dichmann D.S."/>
            <person name="Flajnik M.F."/>
            <person name="Houston D.W."/>
            <person name="Shendure J."/>
            <person name="DuPasquier L."/>
            <person name="Vize P.D."/>
            <person name="Zorn A.M."/>
            <person name="Ito M."/>
            <person name="Marcotte E.M."/>
            <person name="Wallingford J.B."/>
            <person name="Ito Y."/>
            <person name="Asashima M."/>
            <person name="Ueno N."/>
            <person name="Matsuda Y."/>
            <person name="Veenstra G.J."/>
            <person name="Fujiyama A."/>
            <person name="Harland R.M."/>
            <person name="Taira M."/>
            <person name="Rokhsar D.S."/>
        </authorList>
    </citation>
    <scope>NUCLEOTIDE SEQUENCE [LARGE SCALE GENOMIC DNA]</scope>
    <source>
        <strain evidence="3">J</strain>
    </source>
</reference>
<feature type="non-terminal residue" evidence="2">
    <location>
        <position position="1"/>
    </location>
</feature>
<feature type="compositionally biased region" description="Polar residues" evidence="1">
    <location>
        <begin position="57"/>
        <end position="77"/>
    </location>
</feature>
<name>A0A974CHH3_XENLA</name>
<dbReference type="AlphaFoldDB" id="A0A974CHH3"/>
<evidence type="ECO:0000256" key="1">
    <source>
        <dbReference type="SAM" id="MobiDB-lite"/>
    </source>
</evidence>
<feature type="region of interest" description="Disordered" evidence="1">
    <location>
        <begin position="1"/>
        <end position="77"/>
    </location>
</feature>
<dbReference type="Proteomes" id="UP000694892">
    <property type="component" value="Chromosome 7L"/>
</dbReference>
<organism evidence="2 3">
    <name type="scientific">Xenopus laevis</name>
    <name type="common">African clawed frog</name>
    <dbReference type="NCBI Taxonomy" id="8355"/>
    <lineage>
        <taxon>Eukaryota</taxon>
        <taxon>Metazoa</taxon>
        <taxon>Chordata</taxon>
        <taxon>Craniata</taxon>
        <taxon>Vertebrata</taxon>
        <taxon>Euteleostomi</taxon>
        <taxon>Amphibia</taxon>
        <taxon>Batrachia</taxon>
        <taxon>Anura</taxon>
        <taxon>Pipoidea</taxon>
        <taxon>Pipidae</taxon>
        <taxon>Xenopodinae</taxon>
        <taxon>Xenopus</taxon>
        <taxon>Xenopus</taxon>
    </lineage>
</organism>
<proteinExistence type="predicted"/>
<evidence type="ECO:0000313" key="3">
    <source>
        <dbReference type="Proteomes" id="UP000694892"/>
    </source>
</evidence>